<dbReference type="AlphaFoldDB" id="A0AAE8N005"/>
<dbReference type="PROSITE" id="PS00658">
    <property type="entry name" value="FORK_HEAD_2"/>
    <property type="match status" value="1"/>
</dbReference>
<feature type="domain" description="Fork-head" evidence="6">
    <location>
        <begin position="231"/>
        <end position="326"/>
    </location>
</feature>
<evidence type="ECO:0000256" key="4">
    <source>
        <dbReference type="PROSITE-ProRule" id="PRU00089"/>
    </source>
</evidence>
<dbReference type="SUPFAM" id="SSF46785">
    <property type="entry name" value="Winged helix' DNA-binding domain"/>
    <property type="match status" value="1"/>
</dbReference>
<evidence type="ECO:0000256" key="5">
    <source>
        <dbReference type="SAM" id="MobiDB-lite"/>
    </source>
</evidence>
<feature type="compositionally biased region" description="Basic and acidic residues" evidence="5">
    <location>
        <begin position="518"/>
        <end position="535"/>
    </location>
</feature>
<dbReference type="InterPro" id="IPR001766">
    <property type="entry name" value="Fork_head_dom"/>
</dbReference>
<feature type="region of interest" description="Disordered" evidence="5">
    <location>
        <begin position="316"/>
        <end position="565"/>
    </location>
</feature>
<feature type="compositionally biased region" description="Polar residues" evidence="5">
    <location>
        <begin position="808"/>
        <end position="829"/>
    </location>
</feature>
<dbReference type="InterPro" id="IPR050211">
    <property type="entry name" value="FOX_domain-containing"/>
</dbReference>
<feature type="compositionally biased region" description="Polar residues" evidence="5">
    <location>
        <begin position="768"/>
        <end position="778"/>
    </location>
</feature>
<evidence type="ECO:0000313" key="8">
    <source>
        <dbReference type="Proteomes" id="UP001187682"/>
    </source>
</evidence>
<dbReference type="SMART" id="SM00339">
    <property type="entry name" value="FH"/>
    <property type="match status" value="1"/>
</dbReference>
<gene>
    <name evidence="7" type="ORF">DNG_05504</name>
</gene>
<feature type="compositionally biased region" description="Polar residues" evidence="5">
    <location>
        <begin position="498"/>
        <end position="507"/>
    </location>
</feature>
<dbReference type="GO" id="GO:0000978">
    <property type="term" value="F:RNA polymerase II cis-regulatory region sequence-specific DNA binding"/>
    <property type="evidence" value="ECO:0007669"/>
    <property type="project" value="TreeGrafter"/>
</dbReference>
<accession>A0AAE8N005</accession>
<evidence type="ECO:0000313" key="7">
    <source>
        <dbReference type="EMBL" id="SPO02829.1"/>
    </source>
</evidence>
<sequence length="829" mass="89515">MPNPTRYLMPNQGTQGIGVFEDHWNPMSMIPQIPLVPASVAAPAPAAAPAASRKRRALQAASNNVMLNPPNHPGRVAMSPQKLAPASAPEPLAALKPSQGNKLQPMPMAPPASLHDNNNATDSLRKKPFLTRFKTNAQKPSVHNMAQFGKENVSPNYFSGNGATNIAYSFSHTQQPPPPPQKTAGKRALMDAANIKDSRPAKKAKTTTEEPQGVEIPPHDSFPPIIDNGSKPGHSYATLIGMAILRSPNRRLTLSQIYKWISDTYSFYAPDDAGWQNSIRHNLSLHKAFYKMERPKDDPGKGNYWCIQPGVEQQFLKDKPTRRYNNSTTASETVIQARPGTATKEKEKNKTPSIQPQPQSQLPQPQPQPQARPQGQPSTEPTLPPSQPVSDAYANQTSLPPLHTSQATIAPPPGPSSDGTILISDGFTPDDNEKAAGGELPQDAPYSPLPPAMHSSPPVPRSVRPTGGTSPPPLGRNPTPSAFRSQTRGFLSMDDSGYISSLESSVMRQKPTGLLTSETDRPRIKRGRAEEEILRLRASSPHSPSKGRSRSGYAPVSSSPLRREPGMLFPLTPAVKLKSPVRAPPSVSPNTSLQIHRNNIFDMLQSPIRKMAPDAFDSNAFQYSPAFTFENMGFGGDMDPSNTAQVTGGFDWDLLHDDIGDNEFSNLVGFPDSSPTKRSGATSRMDRSHSTSALHGSMSSMFTNKLSSNNVPMLRVFEDNTADALDTPTRAPRNASRAEAFLRSPGPLLQTPSKVPNTSAPAEEDWTGLNSLDSTLFETDSGGFDGESGSFDMLQSFQRIGSGASGSGPESNQSGTSKPNLSRHYSTGF</sequence>
<dbReference type="Proteomes" id="UP001187682">
    <property type="component" value="Unassembled WGS sequence"/>
</dbReference>
<reference evidence="7" key="1">
    <citation type="submission" date="2018-03" db="EMBL/GenBank/DDBJ databases">
        <authorList>
            <person name="Guldener U."/>
        </authorList>
    </citation>
    <scope>NUCLEOTIDE SEQUENCE</scope>
</reference>
<dbReference type="Gene3D" id="1.10.10.10">
    <property type="entry name" value="Winged helix-like DNA-binding domain superfamily/Winged helix DNA-binding domain"/>
    <property type="match status" value="1"/>
</dbReference>
<dbReference type="InterPro" id="IPR036388">
    <property type="entry name" value="WH-like_DNA-bd_sf"/>
</dbReference>
<evidence type="ECO:0000259" key="6">
    <source>
        <dbReference type="PROSITE" id="PS50039"/>
    </source>
</evidence>
<feature type="region of interest" description="Disordered" evidence="5">
    <location>
        <begin position="194"/>
        <end position="222"/>
    </location>
</feature>
<dbReference type="PRINTS" id="PR00053">
    <property type="entry name" value="FORKHEAD"/>
</dbReference>
<feature type="compositionally biased region" description="Polar residues" evidence="5">
    <location>
        <begin position="673"/>
        <end position="682"/>
    </location>
</feature>
<dbReference type="Pfam" id="PF00250">
    <property type="entry name" value="Forkhead"/>
    <property type="match status" value="1"/>
</dbReference>
<dbReference type="PANTHER" id="PTHR11829">
    <property type="entry name" value="FORKHEAD BOX PROTEIN"/>
    <property type="match status" value="1"/>
</dbReference>
<protein>
    <submittedName>
        <fullName evidence="7">Related to HCM1 - transcription factor</fullName>
    </submittedName>
</protein>
<dbReference type="FunFam" id="1.10.10.10:FF:000260">
    <property type="entry name" value="Forkhead transcription factor (Sep1)"/>
    <property type="match status" value="1"/>
</dbReference>
<feature type="region of interest" description="Disordered" evidence="5">
    <location>
        <begin position="741"/>
        <end position="829"/>
    </location>
</feature>
<feature type="region of interest" description="Disordered" evidence="5">
    <location>
        <begin position="666"/>
        <end position="694"/>
    </location>
</feature>
<organism evidence="7 8">
    <name type="scientific">Cephalotrichum gorgonifer</name>
    <dbReference type="NCBI Taxonomy" id="2041049"/>
    <lineage>
        <taxon>Eukaryota</taxon>
        <taxon>Fungi</taxon>
        <taxon>Dikarya</taxon>
        <taxon>Ascomycota</taxon>
        <taxon>Pezizomycotina</taxon>
        <taxon>Sordariomycetes</taxon>
        <taxon>Hypocreomycetidae</taxon>
        <taxon>Microascales</taxon>
        <taxon>Microascaceae</taxon>
        <taxon>Cephalotrichum</taxon>
    </lineage>
</organism>
<dbReference type="GO" id="GO:0001228">
    <property type="term" value="F:DNA-binding transcription activator activity, RNA polymerase II-specific"/>
    <property type="evidence" value="ECO:0007669"/>
    <property type="project" value="UniProtKB-ARBA"/>
</dbReference>
<keyword evidence="8" id="KW-1185">Reference proteome</keyword>
<name>A0AAE8N005_9PEZI</name>
<feature type="compositionally biased region" description="Polar residues" evidence="5">
    <location>
        <begin position="478"/>
        <end position="489"/>
    </location>
</feature>
<feature type="compositionally biased region" description="Polar residues" evidence="5">
    <location>
        <begin position="393"/>
        <end position="408"/>
    </location>
</feature>
<feature type="compositionally biased region" description="Polar residues" evidence="5">
    <location>
        <begin position="323"/>
        <end position="334"/>
    </location>
</feature>
<dbReference type="CDD" id="cd00059">
    <property type="entry name" value="FH_FOX"/>
    <property type="match status" value="1"/>
</dbReference>
<feature type="compositionally biased region" description="Low complexity" evidence="5">
    <location>
        <begin position="352"/>
        <end position="363"/>
    </location>
</feature>
<comment type="caution">
    <text evidence="7">The sequence shown here is derived from an EMBL/GenBank/DDBJ whole genome shotgun (WGS) entry which is preliminary data.</text>
</comment>
<dbReference type="PROSITE" id="PS50039">
    <property type="entry name" value="FORK_HEAD_3"/>
    <property type="match status" value="1"/>
</dbReference>
<proteinExistence type="predicted"/>
<evidence type="ECO:0000256" key="3">
    <source>
        <dbReference type="ARBA" id="ARBA00023242"/>
    </source>
</evidence>
<dbReference type="InterPro" id="IPR030456">
    <property type="entry name" value="TF_fork_head_CS_2"/>
</dbReference>
<keyword evidence="2 4" id="KW-0238">DNA-binding</keyword>
<feature type="compositionally biased region" description="Polar residues" evidence="5">
    <location>
        <begin position="750"/>
        <end position="760"/>
    </location>
</feature>
<keyword evidence="3 4" id="KW-0539">Nucleus</keyword>
<evidence type="ECO:0000256" key="2">
    <source>
        <dbReference type="ARBA" id="ARBA00023125"/>
    </source>
</evidence>
<dbReference type="InterPro" id="IPR036390">
    <property type="entry name" value="WH_DNA-bd_sf"/>
</dbReference>
<dbReference type="GO" id="GO:0005634">
    <property type="term" value="C:nucleus"/>
    <property type="evidence" value="ECO:0007669"/>
    <property type="project" value="UniProtKB-SubCell"/>
</dbReference>
<feature type="DNA-binding region" description="Fork-head" evidence="4">
    <location>
        <begin position="231"/>
        <end position="326"/>
    </location>
</feature>
<evidence type="ECO:0000256" key="1">
    <source>
        <dbReference type="ARBA" id="ARBA00004123"/>
    </source>
</evidence>
<dbReference type="EMBL" id="ONZQ02000007">
    <property type="protein sequence ID" value="SPO02829.1"/>
    <property type="molecule type" value="Genomic_DNA"/>
</dbReference>
<comment type="subcellular location">
    <subcellularLocation>
        <location evidence="1 4">Nucleus</location>
    </subcellularLocation>
</comment>
<dbReference type="PANTHER" id="PTHR11829:SF343">
    <property type="entry name" value="FORK-HEAD DOMAIN-CONTAINING PROTEIN"/>
    <property type="match status" value="1"/>
</dbReference>